<dbReference type="Proteomes" id="UP000304912">
    <property type="component" value="Plasmid plas12"/>
</dbReference>
<proteinExistence type="predicted"/>
<keyword evidence="1" id="KW-0614">Plasmid</keyword>
<protein>
    <submittedName>
        <fullName evidence="1">Uncharacterized protein</fullName>
    </submittedName>
</protein>
<keyword evidence="2" id="KW-1185">Reference proteome</keyword>
<sequence>MPESLNYQVTRREWEILNESEFTCACCGFVSKSSPEVVSGYMEVIVFKDRPTVFCALCSSALRLGRAVNGTTNHGLILHAPDITQGQLSNAARILNTAIIEELPYQHEANAVQTKFQRMQATKKDYLFMVDEGSTQQTVNALKSVRRNFEAEASKIFEHLRYFPSRATYRHVFQYWYRTNPDYFAKPV</sequence>
<geneLocation type="plasmid" evidence="1 2">
    <name>plas12</name>
</geneLocation>
<organism evidence="1 2">
    <name type="scientific">Salinimonas iocasae</name>
    <dbReference type="NCBI Taxonomy" id="2572577"/>
    <lineage>
        <taxon>Bacteria</taxon>
        <taxon>Pseudomonadati</taxon>
        <taxon>Pseudomonadota</taxon>
        <taxon>Gammaproteobacteria</taxon>
        <taxon>Alteromonadales</taxon>
        <taxon>Alteromonadaceae</taxon>
        <taxon>Alteromonas/Salinimonas group</taxon>
        <taxon>Salinimonas</taxon>
    </lineage>
</organism>
<dbReference type="OrthoDB" id="5292295at2"/>
<dbReference type="KEGG" id="salk:FBQ74_18450"/>
<reference evidence="1 2" key="1">
    <citation type="submission" date="2019-04" db="EMBL/GenBank/DDBJ databases">
        <title>Salinimonas iocasae sp. nov., a halophilic bacterium isolated from the outer tube casing of tubeworms in Okinawa Trough.</title>
        <authorList>
            <person name="Zhang H."/>
            <person name="Wang H."/>
            <person name="Li C."/>
        </authorList>
    </citation>
    <scope>NUCLEOTIDE SEQUENCE [LARGE SCALE GENOMIC DNA]</scope>
    <source>
        <strain evidence="1 2">KX18D6</strain>
        <plasmid evidence="1 2">plas12</plasmid>
    </source>
</reference>
<dbReference type="EMBL" id="CP039853">
    <property type="protein sequence ID" value="QCZ95597.1"/>
    <property type="molecule type" value="Genomic_DNA"/>
</dbReference>
<gene>
    <name evidence="1" type="ORF">FBQ74_18450</name>
</gene>
<dbReference type="AlphaFoldDB" id="A0A5B7YIY1"/>
<evidence type="ECO:0000313" key="1">
    <source>
        <dbReference type="EMBL" id="QCZ95597.1"/>
    </source>
</evidence>
<evidence type="ECO:0000313" key="2">
    <source>
        <dbReference type="Proteomes" id="UP000304912"/>
    </source>
</evidence>
<accession>A0A5B7YIY1</accession>
<name>A0A5B7YIY1_9ALTE</name>